<dbReference type="InterPro" id="IPR012349">
    <property type="entry name" value="Split_barrel_FMN-bd"/>
</dbReference>
<keyword evidence="2" id="KW-1185">Reference proteome</keyword>
<dbReference type="AlphaFoldDB" id="A0ABD6BEP8"/>
<evidence type="ECO:0000313" key="2">
    <source>
        <dbReference type="Proteomes" id="UP001597076"/>
    </source>
</evidence>
<accession>A0ABD6BEP8</accession>
<dbReference type="Gene3D" id="2.30.110.10">
    <property type="entry name" value="Electron Transport, Fmn-binding Protein, Chain A"/>
    <property type="match status" value="1"/>
</dbReference>
<comment type="caution">
    <text evidence="1">The sequence shown here is derived from an EMBL/GenBank/DDBJ whole genome shotgun (WGS) entry which is preliminary data.</text>
</comment>
<sequence length="154" mass="17311">MSQDIGVELERDEIEEFLQDQSLGVLGLATDGEAYTIPIAFAYDRGTNRCFFRFVMSDNSRKRAFVTETDRASLTVYEWNTKSQWVSVVASGPIRHVSDSDLSHAATLFSEVGEEAALEIFNDDLSEYESVWYELSVSEITGRGQYVGSRESLV</sequence>
<dbReference type="SUPFAM" id="SSF50475">
    <property type="entry name" value="FMN-binding split barrel"/>
    <property type="match status" value="1"/>
</dbReference>
<name>A0ABD6BEP8_9EURY</name>
<dbReference type="Proteomes" id="UP001597076">
    <property type="component" value="Unassembled WGS sequence"/>
</dbReference>
<evidence type="ECO:0000313" key="1">
    <source>
        <dbReference type="EMBL" id="MFD1562633.1"/>
    </source>
</evidence>
<proteinExistence type="predicted"/>
<dbReference type="InterPro" id="IPR024747">
    <property type="entry name" value="Pyridox_Oxase-rel"/>
</dbReference>
<protein>
    <submittedName>
        <fullName evidence="1">Pyridoxamine 5'-phosphate oxidase family protein</fullName>
    </submittedName>
</protein>
<gene>
    <name evidence="1" type="ORF">ACFR99_03570</name>
</gene>
<dbReference type="EMBL" id="JBHUDI010000002">
    <property type="protein sequence ID" value="MFD1562633.1"/>
    <property type="molecule type" value="Genomic_DNA"/>
</dbReference>
<organism evidence="1 2">
    <name type="scientific">Haloarchaeobius amylolyticus</name>
    <dbReference type="NCBI Taxonomy" id="1198296"/>
    <lineage>
        <taxon>Archaea</taxon>
        <taxon>Methanobacteriati</taxon>
        <taxon>Methanobacteriota</taxon>
        <taxon>Stenosarchaea group</taxon>
        <taxon>Halobacteria</taxon>
        <taxon>Halobacteriales</taxon>
        <taxon>Halorubellaceae</taxon>
        <taxon>Haloarchaeobius</taxon>
    </lineage>
</organism>
<dbReference type="RefSeq" id="WP_390284569.1">
    <property type="nucleotide sequence ID" value="NZ_JBHUDI010000002.1"/>
</dbReference>
<reference evidence="1 2" key="1">
    <citation type="journal article" date="2019" name="Int. J. Syst. Evol. Microbiol.">
        <title>The Global Catalogue of Microorganisms (GCM) 10K type strain sequencing project: providing services to taxonomists for standard genome sequencing and annotation.</title>
        <authorList>
            <consortium name="The Broad Institute Genomics Platform"/>
            <consortium name="The Broad Institute Genome Sequencing Center for Infectious Disease"/>
            <person name="Wu L."/>
            <person name="Ma J."/>
        </authorList>
    </citation>
    <scope>NUCLEOTIDE SEQUENCE [LARGE SCALE GENOMIC DNA]</scope>
    <source>
        <strain evidence="1 2">CGMCC 1.12230</strain>
    </source>
</reference>
<dbReference type="Pfam" id="PF12900">
    <property type="entry name" value="Pyridox_ox_2"/>
    <property type="match status" value="1"/>
</dbReference>